<dbReference type="PANTHER" id="PTHR30086:SF20">
    <property type="entry name" value="ARGININE EXPORTER PROTEIN ARGO-RELATED"/>
    <property type="match status" value="1"/>
</dbReference>
<dbReference type="OrthoDB" id="9804822at2"/>
<evidence type="ECO:0000256" key="1">
    <source>
        <dbReference type="ARBA" id="ARBA00004651"/>
    </source>
</evidence>
<evidence type="ECO:0000256" key="4">
    <source>
        <dbReference type="ARBA" id="ARBA00022989"/>
    </source>
</evidence>
<evidence type="ECO:0000256" key="2">
    <source>
        <dbReference type="ARBA" id="ARBA00022475"/>
    </source>
</evidence>
<gene>
    <name evidence="7" type="ORF">SAMN04488568_11722</name>
</gene>
<organism evidence="7 8">
    <name type="scientific">Maricaulis salignorans</name>
    <dbReference type="NCBI Taxonomy" id="144026"/>
    <lineage>
        <taxon>Bacteria</taxon>
        <taxon>Pseudomonadati</taxon>
        <taxon>Pseudomonadota</taxon>
        <taxon>Alphaproteobacteria</taxon>
        <taxon>Maricaulales</taxon>
        <taxon>Maricaulaceae</taxon>
        <taxon>Maricaulis</taxon>
    </lineage>
</organism>
<dbReference type="GO" id="GO:0015171">
    <property type="term" value="F:amino acid transmembrane transporter activity"/>
    <property type="evidence" value="ECO:0007669"/>
    <property type="project" value="TreeGrafter"/>
</dbReference>
<evidence type="ECO:0000313" key="7">
    <source>
        <dbReference type="EMBL" id="SDM65290.1"/>
    </source>
</evidence>
<feature type="transmembrane region" description="Helical" evidence="6">
    <location>
        <begin position="184"/>
        <end position="206"/>
    </location>
</feature>
<dbReference type="EMBL" id="FNHG01000017">
    <property type="protein sequence ID" value="SDM65290.1"/>
    <property type="molecule type" value="Genomic_DNA"/>
</dbReference>
<evidence type="ECO:0000256" key="5">
    <source>
        <dbReference type="ARBA" id="ARBA00023136"/>
    </source>
</evidence>
<reference evidence="7 8" key="1">
    <citation type="submission" date="2016-10" db="EMBL/GenBank/DDBJ databases">
        <authorList>
            <person name="de Groot N.N."/>
        </authorList>
    </citation>
    <scope>NUCLEOTIDE SEQUENCE [LARGE SCALE GENOMIC DNA]</scope>
    <source>
        <strain evidence="7 8">DSM 16077</strain>
    </source>
</reference>
<dbReference type="RefSeq" id="WP_091771151.1">
    <property type="nucleotide sequence ID" value="NZ_FNHG01000017.1"/>
</dbReference>
<keyword evidence="3 6" id="KW-0812">Transmembrane</keyword>
<dbReference type="Pfam" id="PF01810">
    <property type="entry name" value="LysE"/>
    <property type="match status" value="1"/>
</dbReference>
<sequence length="207" mass="21828">MSVENLLLFAGALLILFVTPGPGIAAMIARTLDAGPWYAAMYGAGILTGDIFWFTLAVTGLSAVAQQLEAVWLAAKLVGAGYLLWMAGSAYWSAWTGARPKPVFAAGSRRGWAGTYLAGLAMPLSNPKPIIFYLTLVPAFIPLEAITPPVYALMLLIMLALAVPTAGAYIGAAHKARDWLKTPAVRRGADILTGSVMLAIAVVLLLR</sequence>
<proteinExistence type="predicted"/>
<protein>
    <submittedName>
        <fullName evidence="7">Threonine/homoserine/homoserine lactone efflux protein</fullName>
    </submittedName>
</protein>
<dbReference type="InterPro" id="IPR001123">
    <property type="entry name" value="LeuE-type"/>
</dbReference>
<accession>A0A1G9UZN3</accession>
<feature type="transmembrane region" description="Helical" evidence="6">
    <location>
        <begin position="153"/>
        <end position="172"/>
    </location>
</feature>
<evidence type="ECO:0000313" key="8">
    <source>
        <dbReference type="Proteomes" id="UP000199759"/>
    </source>
</evidence>
<keyword evidence="2" id="KW-1003">Cell membrane</keyword>
<keyword evidence="5 6" id="KW-0472">Membrane</keyword>
<evidence type="ECO:0000256" key="6">
    <source>
        <dbReference type="SAM" id="Phobius"/>
    </source>
</evidence>
<keyword evidence="4 6" id="KW-1133">Transmembrane helix</keyword>
<dbReference type="Proteomes" id="UP000199759">
    <property type="component" value="Unassembled WGS sequence"/>
</dbReference>
<feature type="transmembrane region" description="Helical" evidence="6">
    <location>
        <begin position="70"/>
        <end position="92"/>
    </location>
</feature>
<name>A0A1G9UZN3_9PROT</name>
<dbReference type="STRING" id="144026.SAMN04488568_11722"/>
<dbReference type="GO" id="GO:0005886">
    <property type="term" value="C:plasma membrane"/>
    <property type="evidence" value="ECO:0007669"/>
    <property type="project" value="UniProtKB-SubCell"/>
</dbReference>
<comment type="subcellular location">
    <subcellularLocation>
        <location evidence="1">Cell membrane</location>
        <topology evidence="1">Multi-pass membrane protein</topology>
    </subcellularLocation>
</comment>
<keyword evidence="8" id="KW-1185">Reference proteome</keyword>
<dbReference type="PANTHER" id="PTHR30086">
    <property type="entry name" value="ARGININE EXPORTER PROTEIN ARGO"/>
    <property type="match status" value="1"/>
</dbReference>
<dbReference type="AlphaFoldDB" id="A0A1G9UZN3"/>
<evidence type="ECO:0000256" key="3">
    <source>
        <dbReference type="ARBA" id="ARBA00022692"/>
    </source>
</evidence>
<feature type="transmembrane region" description="Helical" evidence="6">
    <location>
        <begin position="35"/>
        <end position="58"/>
    </location>
</feature>